<evidence type="ECO:0000313" key="8">
    <source>
        <dbReference type="Proteomes" id="UP000028725"/>
    </source>
</evidence>
<dbReference type="OrthoDB" id="9809450at2"/>
<evidence type="ECO:0000256" key="3">
    <source>
        <dbReference type="ARBA" id="ARBA00022840"/>
    </source>
</evidence>
<dbReference type="Gene3D" id="3.40.50.300">
    <property type="entry name" value="P-loop containing nucleotide triphosphate hydrolases"/>
    <property type="match status" value="1"/>
</dbReference>
<dbReference type="InterPro" id="IPR003439">
    <property type="entry name" value="ABC_transporter-like_ATP-bd"/>
</dbReference>
<dbReference type="Pfam" id="PF00005">
    <property type="entry name" value="ABC_tran"/>
    <property type="match status" value="1"/>
</dbReference>
<dbReference type="CDD" id="cd03214">
    <property type="entry name" value="ABC_Iron-Siderophores_B12_Hemin"/>
    <property type="match status" value="1"/>
</dbReference>
<dbReference type="EMBL" id="JMCB01000001">
    <property type="protein sequence ID" value="KFE72173.1"/>
    <property type="molecule type" value="Genomic_DNA"/>
</dbReference>
<reference evidence="7 8" key="1">
    <citation type="submission" date="2014-04" db="EMBL/GenBank/DDBJ databases">
        <title>Genome assembly of Hyalangium minutum DSM 14724.</title>
        <authorList>
            <person name="Sharma G."/>
            <person name="Subramanian S."/>
        </authorList>
    </citation>
    <scope>NUCLEOTIDE SEQUENCE [LARGE SCALE GENOMIC DNA]</scope>
    <source>
        <strain evidence="7 8">DSM 14724</strain>
    </source>
</reference>
<dbReference type="SUPFAM" id="SSF52540">
    <property type="entry name" value="P-loop containing nucleoside triphosphate hydrolases"/>
    <property type="match status" value="1"/>
</dbReference>
<dbReference type="Proteomes" id="UP000028725">
    <property type="component" value="Unassembled WGS sequence"/>
</dbReference>
<dbReference type="RefSeq" id="WP_044181176.1">
    <property type="nucleotide sequence ID" value="NZ_JMCB01000001.1"/>
</dbReference>
<evidence type="ECO:0000256" key="1">
    <source>
        <dbReference type="ARBA" id="ARBA00022448"/>
    </source>
</evidence>
<dbReference type="SMART" id="SM00382">
    <property type="entry name" value="AAA"/>
    <property type="match status" value="1"/>
</dbReference>
<proteinExistence type="predicted"/>
<keyword evidence="8" id="KW-1185">Reference proteome</keyword>
<dbReference type="AlphaFoldDB" id="A0A085WWW0"/>
<dbReference type="PROSITE" id="PS50893">
    <property type="entry name" value="ABC_TRANSPORTER_2"/>
    <property type="match status" value="1"/>
</dbReference>
<evidence type="ECO:0000256" key="4">
    <source>
        <dbReference type="ARBA" id="ARBA00022967"/>
    </source>
</evidence>
<keyword evidence="2" id="KW-0547">Nucleotide-binding</keyword>
<dbReference type="GO" id="GO:0005524">
    <property type="term" value="F:ATP binding"/>
    <property type="evidence" value="ECO:0007669"/>
    <property type="project" value="UniProtKB-KW"/>
</dbReference>
<keyword evidence="4" id="KW-1278">Translocase</keyword>
<keyword evidence="3" id="KW-0067">ATP-binding</keyword>
<gene>
    <name evidence="7" type="ORF">DB31_0434</name>
</gene>
<name>A0A085WWW0_9BACT</name>
<accession>A0A085WWW0</accession>
<dbReference type="STRING" id="394096.DB31_0434"/>
<dbReference type="InterPro" id="IPR027417">
    <property type="entry name" value="P-loop_NTPase"/>
</dbReference>
<feature type="domain" description="ABC transporter" evidence="6">
    <location>
        <begin position="5"/>
        <end position="244"/>
    </location>
</feature>
<dbReference type="PANTHER" id="PTHR42794:SF1">
    <property type="entry name" value="HEMIN IMPORT ATP-BINDING PROTEIN HMUV"/>
    <property type="match status" value="1"/>
</dbReference>
<evidence type="ECO:0000256" key="5">
    <source>
        <dbReference type="ARBA" id="ARBA00037066"/>
    </source>
</evidence>
<dbReference type="PANTHER" id="PTHR42794">
    <property type="entry name" value="HEMIN IMPORT ATP-BINDING PROTEIN HMUV"/>
    <property type="match status" value="1"/>
</dbReference>
<dbReference type="NCBIfam" id="NF010068">
    <property type="entry name" value="PRK13548.1"/>
    <property type="match status" value="1"/>
</dbReference>
<dbReference type="GO" id="GO:0016887">
    <property type="term" value="F:ATP hydrolysis activity"/>
    <property type="evidence" value="ECO:0007669"/>
    <property type="project" value="InterPro"/>
</dbReference>
<comment type="caution">
    <text evidence="7">The sequence shown here is derived from an EMBL/GenBank/DDBJ whole genome shotgun (WGS) entry which is preliminary data.</text>
</comment>
<comment type="function">
    <text evidence="5">Part of the ABC transporter complex HmuTUV involved in hemin import. Responsible for energy coupling to the transport system.</text>
</comment>
<protein>
    <submittedName>
        <fullName evidence="7">ABC-type hemin transport system, ATPase component</fullName>
    </submittedName>
</protein>
<evidence type="ECO:0000313" key="7">
    <source>
        <dbReference type="EMBL" id="KFE72173.1"/>
    </source>
</evidence>
<keyword evidence="1" id="KW-0813">Transport</keyword>
<dbReference type="InterPro" id="IPR003593">
    <property type="entry name" value="AAA+_ATPase"/>
</dbReference>
<sequence length="273" mass="30064">MTAALEVRDLHYRIGELQLLSGIHLTLEPGEFMVVIGRNGAGKSTLFKHLTGELPCQRGELRVFGAPLGSSSKAELAQRRAVLPQTTNLQFAYEALEVVMLGRLPHQQRRPESREDVRIARACMERVGLKGYEGRNYLTLSGGEQQRVHLARALAQIHEDVGSRLMLLDEPTSSLDVAHQHKALRLVKELTGEGVAALLILHDLNLVAQYADKVLVLADHQAIACGPPHAVMTRDILSRAFGYPMTTLPHPWLDCPIIVSGERPAGALLEQHP</sequence>
<organism evidence="7 8">
    <name type="scientific">Hyalangium minutum</name>
    <dbReference type="NCBI Taxonomy" id="394096"/>
    <lineage>
        <taxon>Bacteria</taxon>
        <taxon>Pseudomonadati</taxon>
        <taxon>Myxococcota</taxon>
        <taxon>Myxococcia</taxon>
        <taxon>Myxococcales</taxon>
        <taxon>Cystobacterineae</taxon>
        <taxon>Archangiaceae</taxon>
        <taxon>Hyalangium</taxon>
    </lineage>
</organism>
<evidence type="ECO:0000256" key="2">
    <source>
        <dbReference type="ARBA" id="ARBA00022741"/>
    </source>
</evidence>
<evidence type="ECO:0000259" key="6">
    <source>
        <dbReference type="PROSITE" id="PS50893"/>
    </source>
</evidence>